<gene>
    <name evidence="8" type="ORF">IAA52_08220</name>
</gene>
<evidence type="ECO:0000256" key="6">
    <source>
        <dbReference type="SAM" id="Phobius"/>
    </source>
</evidence>
<organism evidence="8 9">
    <name type="scientific">Candidatus Pullichristensenella stercorigallinarum</name>
    <dbReference type="NCBI Taxonomy" id="2840909"/>
    <lineage>
        <taxon>Bacteria</taxon>
        <taxon>Bacillati</taxon>
        <taxon>Bacillota</taxon>
        <taxon>Clostridia</taxon>
        <taxon>Candidatus Pullichristensenella</taxon>
    </lineage>
</organism>
<evidence type="ECO:0000313" key="8">
    <source>
        <dbReference type="EMBL" id="HIQ83073.1"/>
    </source>
</evidence>
<dbReference type="InterPro" id="IPR051202">
    <property type="entry name" value="Peptidase_C40"/>
</dbReference>
<keyword evidence="6" id="KW-1133">Transmembrane helix</keyword>
<evidence type="ECO:0000259" key="7">
    <source>
        <dbReference type="PROSITE" id="PS51935"/>
    </source>
</evidence>
<dbReference type="NCBIfam" id="NF045974">
    <property type="entry name" value="conju_CD1108"/>
    <property type="match status" value="1"/>
</dbReference>
<accession>A0A9D0ZLX7</accession>
<dbReference type="EMBL" id="DVFZ01000084">
    <property type="protein sequence ID" value="HIQ83073.1"/>
    <property type="molecule type" value="Genomic_DNA"/>
</dbReference>
<evidence type="ECO:0000256" key="5">
    <source>
        <dbReference type="SAM" id="MobiDB-lite"/>
    </source>
</evidence>
<name>A0A9D0ZLX7_9FIRM</name>
<reference evidence="8" key="1">
    <citation type="submission" date="2020-10" db="EMBL/GenBank/DDBJ databases">
        <authorList>
            <person name="Gilroy R."/>
        </authorList>
    </citation>
    <scope>NUCLEOTIDE SEQUENCE</scope>
    <source>
        <strain evidence="8">ChiSjej6B24-2974</strain>
    </source>
</reference>
<dbReference type="AlphaFoldDB" id="A0A9D0ZLX7"/>
<dbReference type="PROSITE" id="PS51935">
    <property type="entry name" value="NLPC_P60"/>
    <property type="match status" value="1"/>
</dbReference>
<keyword evidence="2" id="KW-0645">Protease</keyword>
<protein>
    <submittedName>
        <fullName evidence="8">C40 family peptidase</fullName>
    </submittedName>
</protein>
<proteinExistence type="inferred from homology"/>
<dbReference type="SUPFAM" id="SSF54001">
    <property type="entry name" value="Cysteine proteinases"/>
    <property type="match status" value="1"/>
</dbReference>
<dbReference type="InterPro" id="IPR038765">
    <property type="entry name" value="Papain-like_cys_pep_sf"/>
</dbReference>
<keyword evidence="3" id="KW-0378">Hydrolase</keyword>
<feature type="domain" description="NlpC/P60" evidence="7">
    <location>
        <begin position="388"/>
        <end position="513"/>
    </location>
</feature>
<evidence type="ECO:0000256" key="3">
    <source>
        <dbReference type="ARBA" id="ARBA00022801"/>
    </source>
</evidence>
<feature type="transmembrane region" description="Helical" evidence="6">
    <location>
        <begin position="160"/>
        <end position="178"/>
    </location>
</feature>
<comment type="similarity">
    <text evidence="1">Belongs to the peptidase C40 family.</text>
</comment>
<keyword evidence="6" id="KW-0472">Membrane</keyword>
<evidence type="ECO:0000256" key="2">
    <source>
        <dbReference type="ARBA" id="ARBA00022670"/>
    </source>
</evidence>
<reference evidence="8" key="2">
    <citation type="journal article" date="2021" name="PeerJ">
        <title>Extensive microbial diversity within the chicken gut microbiome revealed by metagenomics and culture.</title>
        <authorList>
            <person name="Gilroy R."/>
            <person name="Ravi A."/>
            <person name="Getino M."/>
            <person name="Pursley I."/>
            <person name="Horton D.L."/>
            <person name="Alikhan N.F."/>
            <person name="Baker D."/>
            <person name="Gharbi K."/>
            <person name="Hall N."/>
            <person name="Watson M."/>
            <person name="Adriaenssens E.M."/>
            <person name="Foster-Nyarko E."/>
            <person name="Jarju S."/>
            <person name="Secka A."/>
            <person name="Antonio M."/>
            <person name="Oren A."/>
            <person name="Chaudhuri R.R."/>
            <person name="La Ragione R."/>
            <person name="Hildebrand F."/>
            <person name="Pallen M.J."/>
        </authorList>
    </citation>
    <scope>NUCLEOTIDE SEQUENCE</scope>
    <source>
        <strain evidence="8">ChiSjej6B24-2974</strain>
    </source>
</reference>
<dbReference type="GO" id="GO:0006508">
    <property type="term" value="P:proteolysis"/>
    <property type="evidence" value="ECO:0007669"/>
    <property type="project" value="UniProtKB-KW"/>
</dbReference>
<evidence type="ECO:0000256" key="4">
    <source>
        <dbReference type="ARBA" id="ARBA00022807"/>
    </source>
</evidence>
<evidence type="ECO:0000313" key="9">
    <source>
        <dbReference type="Proteomes" id="UP000824260"/>
    </source>
</evidence>
<dbReference type="Proteomes" id="UP000824260">
    <property type="component" value="Unassembled WGS sequence"/>
</dbReference>
<feature type="compositionally biased region" description="Low complexity" evidence="5">
    <location>
        <begin position="13"/>
        <end position="23"/>
    </location>
</feature>
<evidence type="ECO:0000256" key="1">
    <source>
        <dbReference type="ARBA" id="ARBA00007074"/>
    </source>
</evidence>
<comment type="caution">
    <text evidence="8">The sequence shown here is derived from an EMBL/GenBank/DDBJ whole genome shotgun (WGS) entry which is preliminary data.</text>
</comment>
<dbReference type="Pfam" id="PF00877">
    <property type="entry name" value="NLPC_P60"/>
    <property type="match status" value="1"/>
</dbReference>
<dbReference type="PANTHER" id="PTHR47053:SF1">
    <property type="entry name" value="MUREIN DD-ENDOPEPTIDASE MEPH-RELATED"/>
    <property type="match status" value="1"/>
</dbReference>
<sequence>MAHGAGRLARKTASMMGAAAMQAAKRRRSEAEEDNAAVEAVHSGTAAVYNAARYHSPPSKTVANSKRAASLHKNTIRSEENVRSEFMKSSEHAAQAEHRKKERILSFQKKKRQRAIDEAKRKGSTIVTAGGFAASPNSMFTAPKKAKEAAKSFFSEHKGAILGICVAGLIFGLFALALSSGASLVQGSGTTVISTTYVSTDDDIYAAENAYCALEDGLNAQVNAIPSTHPGYDDYEYQIDEIEHNPYNLISYIQVKYGGFTYDDTVKAEISRLFQQQYAFSVSEKSETRTRMETVTEMQTVFDPSTGETRVEPVEYEREVEYQHRTLYTVLTNHSFDRVARANMTDEELILYNALNRTYGNRPYLFDLSSLSDGAGIQYKIPPEALSDEKFMNMLREAEKYLGMEYVWGGKSPRSGFDCSGFVCWVINHCGNGWDVGSKRAKDLCRMCIYVTPEEARPGDLIFFEKTYDTDGASHVGIYVGNNTMIHCGNPIKYGRIDTRYFKQHFLCFGRLPFYDN</sequence>
<keyword evidence="4" id="KW-0788">Thiol protease</keyword>
<dbReference type="PANTHER" id="PTHR47053">
    <property type="entry name" value="MUREIN DD-ENDOPEPTIDASE MEPH-RELATED"/>
    <property type="match status" value="1"/>
</dbReference>
<dbReference type="Gene3D" id="3.90.1720.10">
    <property type="entry name" value="endopeptidase domain like (from Nostoc punctiforme)"/>
    <property type="match status" value="1"/>
</dbReference>
<feature type="region of interest" description="Disordered" evidence="5">
    <location>
        <begin position="1"/>
        <end position="37"/>
    </location>
</feature>
<dbReference type="InterPro" id="IPR000064">
    <property type="entry name" value="NLP_P60_dom"/>
</dbReference>
<keyword evidence="6" id="KW-0812">Transmembrane</keyword>
<dbReference type="GO" id="GO:0008234">
    <property type="term" value="F:cysteine-type peptidase activity"/>
    <property type="evidence" value="ECO:0007669"/>
    <property type="project" value="UniProtKB-KW"/>
</dbReference>